<feature type="compositionally biased region" description="Polar residues" evidence="21">
    <location>
        <begin position="922"/>
        <end position="943"/>
    </location>
</feature>
<feature type="compositionally biased region" description="Basic and acidic residues" evidence="21">
    <location>
        <begin position="191"/>
        <end position="201"/>
    </location>
</feature>
<keyword evidence="11" id="KW-0811">Translocation</keyword>
<organism evidence="23 24">
    <name type="scientific">Sitophilus oryzae</name>
    <name type="common">Rice weevil</name>
    <name type="synonym">Curculio oryzae</name>
    <dbReference type="NCBI Taxonomy" id="7048"/>
    <lineage>
        <taxon>Eukaryota</taxon>
        <taxon>Metazoa</taxon>
        <taxon>Ecdysozoa</taxon>
        <taxon>Arthropoda</taxon>
        <taxon>Hexapoda</taxon>
        <taxon>Insecta</taxon>
        <taxon>Pterygota</taxon>
        <taxon>Neoptera</taxon>
        <taxon>Endopterygota</taxon>
        <taxon>Coleoptera</taxon>
        <taxon>Polyphaga</taxon>
        <taxon>Cucujiformia</taxon>
        <taxon>Curculionidae</taxon>
        <taxon>Dryophthorinae</taxon>
        <taxon>Sitophilus</taxon>
    </lineage>
</organism>
<keyword evidence="4" id="KW-0813">Transport</keyword>
<dbReference type="PANTHER" id="PTHR23193:SF23">
    <property type="entry name" value="NUCLEAR PORE COMPLEX PROTEIN NUP153"/>
    <property type="match status" value="1"/>
</dbReference>
<protein>
    <recommendedName>
        <fullName evidence="17">Nuclear pore complex protein Nup153</fullName>
    </recommendedName>
    <alternativeName>
        <fullName evidence="19">153 kDa nucleoporin</fullName>
    </alternativeName>
    <alternativeName>
        <fullName evidence="18">Nucleoporin Nup153</fullName>
    </alternativeName>
</protein>
<feature type="region of interest" description="Disordered" evidence="21">
    <location>
        <begin position="164"/>
        <end position="255"/>
    </location>
</feature>
<dbReference type="Pfam" id="PF00641">
    <property type="entry name" value="Zn_ribbon_RanBP"/>
    <property type="match status" value="3"/>
</dbReference>
<sequence length="1387" mass="147294">MDKDLNDSDCQNSSISRDYENEQSLVGKFKKNVSEIINNTPLSKWFKKQSETPVSTPRKRQDDSDDEADIHEFQPPSKRTKLPPTKETISLNVSEVLSPISKVNDVKNPLYTNFPEPIAGPSGYQTRKLLNSTSFTKEAAFKNAKSASESTNLFKNPKSIVRDRIGASSANKDINSDSEESTSGYSSGRLGSKEVVSHESSKQTSPLESSPIKARSLFRNSSSGRSLFSERTLSPHRNSSLSSRMPSFNPSNFGSQNFVDRTLSTKKILESPFYSGRTIYGGASAYGKSSGRTPQDLKKALRQSVKIKPVNRDVEKSGDVQLGKTARRILDTLEQYSSPVSDAKKIPVVSKKIRSEGVLTKYIGANPYTVRGSRSASNRELQVPSVTDLLKMKLDQQKTRLQDSTEAVRQIATQSKSALNETSYQLAVHKDTEKHTGKIKRKITSVRQKIQIDETVPELKLNPVALPIKELPKFDFVVPPPSTSKVVDDTQPKLTGLFGKTVTTPLKVNDMTEKDKITVDDQKSGSVKEDKFEFKFSAPIVLAECSKSIKALNNFKFSEPLVKKRRSIHSDSNNQENGSAELFKVKKNNGENVLGVTSVTDTGKKEKCGTNNGSWSLGDKFKPKVGTWECSMCMIRNEDDKLKCAACETSRSATEKPKNIITDSPSFFPLSTAQPTINFSFGSKSSVAPPPSNSFGDKFKPASNTWECPSCMIRNQDNVTICVACKDTKPGNNVAQPKSITSSVADNGATGPSFGSKFAPPPSTWECSTCMIRNKEELSVCAACNSLKSGTKSVLAVQQLGETTFGAEFKKKDNEWECEICMVKNPLSATKCQCCENPRSSTSSLAASTTTSGGASKIPSFSFGIDKNTASSFTFGIPPGLQEAPKTNASLVFGESKVDGKQTTEQTTPTFTFGVPPKDATKPTQSATVLPTSSVTIATAGDSQKNDASKPPPAYASGSTAAVLGTTAPKKAEDGIRKKEELEVKPTNPLLKPGERLPEKAATAPAGFSFGLPKAPALSTSVPSIPKPSSDVTTFDDSPSKKTKRANEDQAVVPTFSFGSAAATSSSNGDLMKAAPSFSKPAEQKPPTTSTPSGGFAFSFGSAKPAAGSAEASRPAPTFGSSATNGSKKEDLFKFATSSSEPPKSTNGLNFSAPTQPFGAKTSTETKPFSFGTPSTLPAATAPQASQQSSAPPSFGSTAPLPKTTPSFKFGSASDDKTQKSFAFATPSFGSGAAQSASFGGFGAKPTAAADSSSASASTLFGSANQNQVSAFGSAAATAPQSSAPNGLFNFGASGQGASQKAVFSFGAADQNGPKEGQTGFSFGSNTSTAPAAPASFNFSGPAPSFDATAKPVFNFTGSSNVPTFSAPPVQEGMPKRIIKKAIRRVR</sequence>
<feature type="compositionally biased region" description="Low complexity" evidence="21">
    <location>
        <begin position="1173"/>
        <end position="1194"/>
    </location>
</feature>
<accession>A0A6J2YRM3</accession>
<evidence type="ECO:0000256" key="18">
    <source>
        <dbReference type="ARBA" id="ARBA00078197"/>
    </source>
</evidence>
<keyword evidence="10" id="KW-0653">Protein transport</keyword>
<evidence type="ECO:0000256" key="17">
    <source>
        <dbReference type="ARBA" id="ARBA00068609"/>
    </source>
</evidence>
<dbReference type="InParanoid" id="A0A6J2YRM3"/>
<evidence type="ECO:0000256" key="5">
    <source>
        <dbReference type="ARBA" id="ARBA00022723"/>
    </source>
</evidence>
<evidence type="ECO:0000256" key="13">
    <source>
        <dbReference type="ARBA" id="ARBA00023132"/>
    </source>
</evidence>
<dbReference type="GO" id="GO:0008270">
    <property type="term" value="F:zinc ion binding"/>
    <property type="evidence" value="ECO:0007669"/>
    <property type="project" value="UniProtKB-KW"/>
</dbReference>
<dbReference type="GO" id="GO:0051028">
    <property type="term" value="P:mRNA transport"/>
    <property type="evidence" value="ECO:0007669"/>
    <property type="project" value="UniProtKB-KW"/>
</dbReference>
<feature type="region of interest" description="Disordered" evidence="21">
    <location>
        <begin position="42"/>
        <end position="86"/>
    </location>
</feature>
<dbReference type="InterPro" id="IPR036443">
    <property type="entry name" value="Znf_RanBP2_sf"/>
</dbReference>
<keyword evidence="8" id="KW-0509">mRNA transport</keyword>
<feature type="domain" description="RanBP2-type" evidence="22">
    <location>
        <begin position="761"/>
        <end position="790"/>
    </location>
</feature>
<keyword evidence="15" id="KW-0539">Nucleus</keyword>
<keyword evidence="6" id="KW-0677">Repeat</keyword>
<dbReference type="KEGG" id="soy:115889989"/>
<dbReference type="GO" id="GO:0031965">
    <property type="term" value="C:nuclear membrane"/>
    <property type="evidence" value="ECO:0007669"/>
    <property type="project" value="UniProtKB-SubCell"/>
</dbReference>
<keyword evidence="12" id="KW-0238">DNA-binding</keyword>
<comment type="similarity">
    <text evidence="16">Belongs to the NUP153 family.</text>
</comment>
<evidence type="ECO:0000259" key="22">
    <source>
        <dbReference type="PROSITE" id="PS50199"/>
    </source>
</evidence>
<evidence type="ECO:0000256" key="4">
    <source>
        <dbReference type="ARBA" id="ARBA00022448"/>
    </source>
</evidence>
<dbReference type="OrthoDB" id="79830at2759"/>
<feature type="region of interest" description="Disordered" evidence="21">
    <location>
        <begin position="898"/>
        <end position="978"/>
    </location>
</feature>
<feature type="compositionally biased region" description="Polar residues" evidence="21">
    <location>
        <begin position="1136"/>
        <end position="1167"/>
    </location>
</feature>
<feature type="compositionally biased region" description="Polar residues" evidence="21">
    <location>
        <begin position="218"/>
        <end position="255"/>
    </location>
</feature>
<evidence type="ECO:0000256" key="6">
    <source>
        <dbReference type="ARBA" id="ARBA00022737"/>
    </source>
</evidence>
<evidence type="ECO:0000313" key="24">
    <source>
        <dbReference type="RefSeq" id="XP_030765957.1"/>
    </source>
</evidence>
<dbReference type="FunFam" id="4.10.1060.10:FF:000003">
    <property type="entry name" value="E3 SUMO-protein ligase RanBP2"/>
    <property type="match status" value="1"/>
</dbReference>
<name>A0A6J2YRM3_SITOR</name>
<evidence type="ECO:0000256" key="11">
    <source>
        <dbReference type="ARBA" id="ARBA00023010"/>
    </source>
</evidence>
<feature type="region of interest" description="Disordered" evidence="21">
    <location>
        <begin position="1019"/>
        <end position="1213"/>
    </location>
</feature>
<dbReference type="GO" id="GO:0005643">
    <property type="term" value="C:nuclear pore"/>
    <property type="evidence" value="ECO:0007669"/>
    <property type="project" value="UniProtKB-SubCell"/>
</dbReference>
<evidence type="ECO:0000313" key="23">
    <source>
        <dbReference type="Proteomes" id="UP000504635"/>
    </source>
</evidence>
<dbReference type="GO" id="GO:0006606">
    <property type="term" value="P:protein import into nucleus"/>
    <property type="evidence" value="ECO:0007669"/>
    <property type="project" value="TreeGrafter"/>
</dbReference>
<dbReference type="RefSeq" id="XP_030765957.1">
    <property type="nucleotide sequence ID" value="XM_030910097.1"/>
</dbReference>
<dbReference type="PROSITE" id="PS50199">
    <property type="entry name" value="ZF_RANBP2_2"/>
    <property type="match status" value="4"/>
</dbReference>
<dbReference type="GO" id="GO:0006405">
    <property type="term" value="P:RNA export from nucleus"/>
    <property type="evidence" value="ECO:0007669"/>
    <property type="project" value="TreeGrafter"/>
</dbReference>
<dbReference type="FunFam" id="4.10.1060.10:FF:000001">
    <property type="entry name" value="Nuclear pore complex protein Nup153"/>
    <property type="match status" value="2"/>
</dbReference>
<evidence type="ECO:0000256" key="2">
    <source>
        <dbReference type="ARBA" id="ARBA00004126"/>
    </source>
</evidence>
<dbReference type="GeneID" id="115889989"/>
<dbReference type="Gene3D" id="4.10.1060.10">
    <property type="entry name" value="Zinc finger, RanBP2-type"/>
    <property type="match status" value="4"/>
</dbReference>
<feature type="domain" description="RanBP2-type" evidence="22">
    <location>
        <begin position="702"/>
        <end position="731"/>
    </location>
</feature>
<keyword evidence="9" id="KW-0862">Zinc</keyword>
<dbReference type="Proteomes" id="UP000504635">
    <property type="component" value="Unplaced"/>
</dbReference>
<comment type="cofactor">
    <cofactor evidence="1">
        <name>Zn(2+)</name>
        <dbReference type="ChEBI" id="CHEBI:29105"/>
    </cofactor>
</comment>
<evidence type="ECO:0000256" key="15">
    <source>
        <dbReference type="ARBA" id="ARBA00023242"/>
    </source>
</evidence>
<keyword evidence="14" id="KW-0472">Membrane</keyword>
<keyword evidence="7 20" id="KW-0863">Zinc-finger</keyword>
<dbReference type="Pfam" id="PF08604">
    <property type="entry name" value="Nup153"/>
    <property type="match status" value="1"/>
</dbReference>
<evidence type="ECO:0000256" key="21">
    <source>
        <dbReference type="SAM" id="MobiDB-lite"/>
    </source>
</evidence>
<evidence type="ECO:0000256" key="14">
    <source>
        <dbReference type="ARBA" id="ARBA00023136"/>
    </source>
</evidence>
<dbReference type="SMART" id="SM00547">
    <property type="entry name" value="ZnF_RBZ"/>
    <property type="match status" value="4"/>
</dbReference>
<evidence type="ECO:0000256" key="16">
    <source>
        <dbReference type="ARBA" id="ARBA00060842"/>
    </source>
</evidence>
<feature type="domain" description="RanBP2-type" evidence="22">
    <location>
        <begin position="624"/>
        <end position="653"/>
    </location>
</feature>
<evidence type="ECO:0000256" key="10">
    <source>
        <dbReference type="ARBA" id="ARBA00022927"/>
    </source>
</evidence>
<gene>
    <name evidence="24" type="primary">LOC115889989</name>
</gene>
<evidence type="ECO:0000256" key="3">
    <source>
        <dbReference type="ARBA" id="ARBA00004567"/>
    </source>
</evidence>
<dbReference type="GO" id="GO:0003677">
    <property type="term" value="F:DNA binding"/>
    <property type="evidence" value="ECO:0007669"/>
    <property type="project" value="UniProtKB-KW"/>
</dbReference>
<feature type="compositionally biased region" description="Low complexity" evidence="21">
    <location>
        <begin position="1055"/>
        <end position="1067"/>
    </location>
</feature>
<feature type="compositionally biased region" description="Low complexity" evidence="21">
    <location>
        <begin position="903"/>
        <end position="913"/>
    </location>
</feature>
<comment type="subcellular location">
    <subcellularLocation>
        <location evidence="2">Nucleus membrane</location>
    </subcellularLocation>
    <subcellularLocation>
        <location evidence="3">Nucleus</location>
        <location evidence="3">Nuclear pore complex</location>
    </subcellularLocation>
</comment>
<keyword evidence="13" id="KW-0906">Nuclear pore complex</keyword>
<dbReference type="InterPro" id="IPR001876">
    <property type="entry name" value="Znf_RanBP2"/>
</dbReference>
<evidence type="ECO:0000256" key="12">
    <source>
        <dbReference type="ARBA" id="ARBA00023125"/>
    </source>
</evidence>
<evidence type="ECO:0000256" key="9">
    <source>
        <dbReference type="ARBA" id="ARBA00022833"/>
    </source>
</evidence>
<proteinExistence type="inferred from homology"/>
<evidence type="ECO:0000256" key="19">
    <source>
        <dbReference type="ARBA" id="ARBA00079437"/>
    </source>
</evidence>
<evidence type="ECO:0000256" key="8">
    <source>
        <dbReference type="ARBA" id="ARBA00022816"/>
    </source>
</evidence>
<dbReference type="InterPro" id="IPR026054">
    <property type="entry name" value="Nucleoporin"/>
</dbReference>
<dbReference type="PROSITE" id="PS01358">
    <property type="entry name" value="ZF_RANBP2_1"/>
    <property type="match status" value="4"/>
</dbReference>
<dbReference type="GO" id="GO:0017056">
    <property type="term" value="F:structural constituent of nuclear pore"/>
    <property type="evidence" value="ECO:0007669"/>
    <property type="project" value="TreeGrafter"/>
</dbReference>
<keyword evidence="23" id="KW-1185">Reference proteome</keyword>
<dbReference type="PANTHER" id="PTHR23193">
    <property type="entry name" value="NUCLEAR PORE COMPLEX PROTEIN NUP"/>
    <property type="match status" value="1"/>
</dbReference>
<dbReference type="GO" id="GO:0008139">
    <property type="term" value="F:nuclear localization sequence binding"/>
    <property type="evidence" value="ECO:0007669"/>
    <property type="project" value="TreeGrafter"/>
</dbReference>
<feature type="domain" description="RanBP2-type" evidence="22">
    <location>
        <begin position="812"/>
        <end position="841"/>
    </location>
</feature>
<evidence type="ECO:0000256" key="7">
    <source>
        <dbReference type="ARBA" id="ARBA00022771"/>
    </source>
</evidence>
<keyword evidence="5" id="KW-0479">Metal-binding</keyword>
<dbReference type="SUPFAM" id="SSF90209">
    <property type="entry name" value="Ran binding protein zinc finger-like"/>
    <property type="match status" value="4"/>
</dbReference>
<feature type="region of interest" description="Disordered" evidence="21">
    <location>
        <begin position="1"/>
        <end position="23"/>
    </location>
</feature>
<evidence type="ECO:0000256" key="1">
    <source>
        <dbReference type="ARBA" id="ARBA00001947"/>
    </source>
</evidence>
<reference evidence="24" key="1">
    <citation type="submission" date="2025-08" db="UniProtKB">
        <authorList>
            <consortium name="RefSeq"/>
        </authorList>
    </citation>
    <scope>IDENTIFICATION</scope>
    <source>
        <tissue evidence="24">Gonads</tissue>
    </source>
</reference>
<evidence type="ECO:0000256" key="20">
    <source>
        <dbReference type="PROSITE-ProRule" id="PRU00322"/>
    </source>
</evidence>
<dbReference type="InterPro" id="IPR013913">
    <property type="entry name" value="Nup153_N"/>
</dbReference>